<dbReference type="EMBL" id="JRRC01022676">
    <property type="protein sequence ID" value="KHF97958.1"/>
    <property type="molecule type" value="Genomic_DNA"/>
</dbReference>
<sequence>MHLVQSFSQI</sequence>
<protein>
    <submittedName>
        <fullName evidence="1">Uncharacterized protein</fullName>
    </submittedName>
</protein>
<evidence type="ECO:0000313" key="1">
    <source>
        <dbReference type="EMBL" id="KHF97958.1"/>
    </source>
</evidence>
<evidence type="ECO:0000313" key="2">
    <source>
        <dbReference type="Proteomes" id="UP000032142"/>
    </source>
</evidence>
<reference evidence="2" key="1">
    <citation type="submission" date="2014-09" db="EMBL/GenBank/DDBJ databases">
        <authorList>
            <person name="Mudge J."/>
            <person name="Ramaraj T."/>
            <person name="Lindquist I.E."/>
            <person name="Bharti A.K."/>
            <person name="Sundararajan A."/>
            <person name="Cameron C.T."/>
            <person name="Woodward J.E."/>
            <person name="May G.D."/>
            <person name="Brubaker C."/>
            <person name="Broadhvest J."/>
            <person name="Wilkins T.A."/>
        </authorList>
    </citation>
    <scope>NUCLEOTIDE SEQUENCE</scope>
    <source>
        <strain evidence="2">cv. AKA8401</strain>
    </source>
</reference>
<name>A0A0B0MEU5_GOSAR</name>
<proteinExistence type="predicted"/>
<organism evidence="1 2">
    <name type="scientific">Gossypium arboreum</name>
    <name type="common">Tree cotton</name>
    <name type="synonym">Gossypium nanking</name>
    <dbReference type="NCBI Taxonomy" id="29729"/>
    <lineage>
        <taxon>Eukaryota</taxon>
        <taxon>Viridiplantae</taxon>
        <taxon>Streptophyta</taxon>
        <taxon>Embryophyta</taxon>
        <taxon>Tracheophyta</taxon>
        <taxon>Spermatophyta</taxon>
        <taxon>Magnoliopsida</taxon>
        <taxon>eudicotyledons</taxon>
        <taxon>Gunneridae</taxon>
        <taxon>Pentapetalae</taxon>
        <taxon>rosids</taxon>
        <taxon>malvids</taxon>
        <taxon>Malvales</taxon>
        <taxon>Malvaceae</taxon>
        <taxon>Malvoideae</taxon>
        <taxon>Gossypium</taxon>
    </lineage>
</organism>
<keyword evidence="2" id="KW-1185">Reference proteome</keyword>
<dbReference type="Proteomes" id="UP000032142">
    <property type="component" value="Unassembled WGS sequence"/>
</dbReference>
<comment type="caution">
    <text evidence="1">The sequence shown here is derived from an EMBL/GenBank/DDBJ whole genome shotgun (WGS) entry which is preliminary data.</text>
</comment>
<accession>A0A0B0MEU5</accession>
<gene>
    <name evidence="1" type="ORF">F383_37247</name>
</gene>